<proteinExistence type="predicted"/>
<organism evidence="2 3">
    <name type="scientific">Acidithiobacillus thiooxidans</name>
    <name type="common">Thiobacillus thiooxidans</name>
    <dbReference type="NCBI Taxonomy" id="930"/>
    <lineage>
        <taxon>Bacteria</taxon>
        <taxon>Pseudomonadati</taxon>
        <taxon>Pseudomonadota</taxon>
        <taxon>Acidithiobacillia</taxon>
        <taxon>Acidithiobacillales</taxon>
        <taxon>Acidithiobacillaceae</taxon>
        <taxon>Acidithiobacillus</taxon>
    </lineage>
</organism>
<keyword evidence="1" id="KW-0732">Signal</keyword>
<dbReference type="AlphaFoldDB" id="A0A1C2IIS5"/>
<protein>
    <submittedName>
        <fullName evidence="2">Uncharacterized protein</fullName>
    </submittedName>
</protein>
<dbReference type="EMBL" id="LWRY01000009">
    <property type="protein sequence ID" value="OCX75897.1"/>
    <property type="molecule type" value="Genomic_DNA"/>
</dbReference>
<accession>A0A1C2IIS5</accession>
<dbReference type="OrthoDB" id="5585636at2"/>
<evidence type="ECO:0000313" key="3">
    <source>
        <dbReference type="Proteomes" id="UP000095008"/>
    </source>
</evidence>
<dbReference type="RefSeq" id="WP_065973501.1">
    <property type="nucleotide sequence ID" value="NZ_LWRY01000009.1"/>
</dbReference>
<reference evidence="2" key="1">
    <citation type="journal article" date="2016" name="Int. J. Mol. Sci.">
        <title>Comparative genomics of the extreme acidophile Acidithiobacillus thiooxidans reveals intraspecific divergence and niche adaptation.</title>
        <authorList>
            <person name="Zhang X."/>
            <person name="Feng X."/>
            <person name="Tao J."/>
            <person name="Ma L."/>
            <person name="Xiao Y."/>
            <person name="Liang Y."/>
            <person name="Liu X."/>
            <person name="Yin H."/>
        </authorList>
    </citation>
    <scope>NUCLEOTIDE SEQUENCE [LARGE SCALE GENOMIC DNA]</scope>
    <source>
        <strain evidence="2">DXS-W</strain>
    </source>
</reference>
<sequence>MNGYLLHKTAAMAGCCMAASALLLSPAALAITLQQQLPISFKPVPNQVLAKIVGRGVIGGSIVYFGVEMQTNWTSANNKTPMHSTMNVALNSSGNIFLPTVTYSVNGNLPQATQSANNQVDGSGLNNNKGVTQAIQIAGDSNSIQNGMSLNVVKGAPNTPTSGTALTEGVNNINNTTTMTVQNGQLSMAINNGGASVRQGIGTNGLFQIAQVGTNLNIIQNQMKLTLGVNQNKVNPQNLAQLQSVLGGMRGLSATP</sequence>
<comment type="caution">
    <text evidence="2">The sequence shown here is derived from an EMBL/GenBank/DDBJ whole genome shotgun (WGS) entry which is preliminary data.</text>
</comment>
<name>A0A1C2IIS5_ACITH</name>
<dbReference type="Proteomes" id="UP000095008">
    <property type="component" value="Unassembled WGS sequence"/>
</dbReference>
<evidence type="ECO:0000256" key="1">
    <source>
        <dbReference type="SAM" id="SignalP"/>
    </source>
</evidence>
<gene>
    <name evidence="2" type="ORF">A6M23_01295</name>
</gene>
<feature type="chain" id="PRO_5008663494" evidence="1">
    <location>
        <begin position="31"/>
        <end position="256"/>
    </location>
</feature>
<evidence type="ECO:0000313" key="2">
    <source>
        <dbReference type="EMBL" id="OCX75897.1"/>
    </source>
</evidence>
<keyword evidence="3" id="KW-1185">Reference proteome</keyword>
<feature type="signal peptide" evidence="1">
    <location>
        <begin position="1"/>
        <end position="30"/>
    </location>
</feature>